<feature type="transmembrane region" description="Helical" evidence="1">
    <location>
        <begin position="206"/>
        <end position="229"/>
    </location>
</feature>
<feature type="transmembrane region" description="Helical" evidence="1">
    <location>
        <begin position="20"/>
        <end position="39"/>
    </location>
</feature>
<gene>
    <name evidence="3" type="ORF">H9791_11230</name>
</gene>
<comment type="caution">
    <text evidence="3">The sequence shown here is derived from an EMBL/GenBank/DDBJ whole genome shotgun (WGS) entry which is preliminary data.</text>
</comment>
<feature type="transmembrane region" description="Helical" evidence="1">
    <location>
        <begin position="241"/>
        <end position="262"/>
    </location>
</feature>
<dbReference type="InterPro" id="IPR052529">
    <property type="entry name" value="Bact_Transport_Assoc"/>
</dbReference>
<evidence type="ECO:0000313" key="4">
    <source>
        <dbReference type="Proteomes" id="UP000824236"/>
    </source>
</evidence>
<feature type="transmembrane region" description="Helical" evidence="1">
    <location>
        <begin position="320"/>
        <end position="341"/>
    </location>
</feature>
<protein>
    <submittedName>
        <fullName evidence="3">DUF418 domain-containing protein</fullName>
    </submittedName>
</protein>
<dbReference type="InterPro" id="IPR007349">
    <property type="entry name" value="DUF418"/>
</dbReference>
<organism evidence="3 4">
    <name type="scientific">Candidatus Bacteroides intestinipullorum</name>
    <dbReference type="NCBI Taxonomy" id="2838471"/>
    <lineage>
        <taxon>Bacteria</taxon>
        <taxon>Pseudomonadati</taxon>
        <taxon>Bacteroidota</taxon>
        <taxon>Bacteroidia</taxon>
        <taxon>Bacteroidales</taxon>
        <taxon>Bacteroidaceae</taxon>
        <taxon>Bacteroides</taxon>
    </lineage>
</organism>
<keyword evidence="1" id="KW-1133">Transmembrane helix</keyword>
<keyword evidence="1" id="KW-0812">Transmembrane</keyword>
<feature type="transmembrane region" description="Helical" evidence="1">
    <location>
        <begin position="59"/>
        <end position="80"/>
    </location>
</feature>
<dbReference type="EMBL" id="JAHLFO010000154">
    <property type="protein sequence ID" value="MBU3815046.1"/>
    <property type="molecule type" value="Genomic_DNA"/>
</dbReference>
<keyword evidence="1" id="KW-0472">Membrane</keyword>
<dbReference type="PANTHER" id="PTHR30590:SF2">
    <property type="entry name" value="INNER MEMBRANE PROTEIN"/>
    <property type="match status" value="1"/>
</dbReference>
<evidence type="ECO:0000313" key="3">
    <source>
        <dbReference type="EMBL" id="MBU3815046.1"/>
    </source>
</evidence>
<evidence type="ECO:0000259" key="2">
    <source>
        <dbReference type="Pfam" id="PF04235"/>
    </source>
</evidence>
<evidence type="ECO:0000256" key="1">
    <source>
        <dbReference type="SAM" id="Phobius"/>
    </source>
</evidence>
<feature type="transmembrane region" description="Helical" evidence="1">
    <location>
        <begin position="115"/>
        <end position="133"/>
    </location>
</feature>
<reference evidence="3" key="1">
    <citation type="journal article" date="2021" name="PeerJ">
        <title>Extensive microbial diversity within the chicken gut microbiome revealed by metagenomics and culture.</title>
        <authorList>
            <person name="Gilroy R."/>
            <person name="Ravi A."/>
            <person name="Getino M."/>
            <person name="Pursley I."/>
            <person name="Horton D.L."/>
            <person name="Alikhan N.F."/>
            <person name="Baker D."/>
            <person name="Gharbi K."/>
            <person name="Hall N."/>
            <person name="Watson M."/>
            <person name="Adriaenssens E.M."/>
            <person name="Foster-Nyarko E."/>
            <person name="Jarju S."/>
            <person name="Secka A."/>
            <person name="Antonio M."/>
            <person name="Oren A."/>
            <person name="Chaudhuri R.R."/>
            <person name="La Ragione R."/>
            <person name="Hildebrand F."/>
            <person name="Pallen M.J."/>
        </authorList>
    </citation>
    <scope>NUCLEOTIDE SEQUENCE</scope>
    <source>
        <strain evidence="3">B3-3758</strain>
    </source>
</reference>
<feature type="transmembrane region" description="Helical" evidence="1">
    <location>
        <begin position="282"/>
        <end position="300"/>
    </location>
</feature>
<accession>A0A9E2KHV8</accession>
<dbReference type="Proteomes" id="UP000824236">
    <property type="component" value="Unassembled WGS sequence"/>
</dbReference>
<dbReference type="AlphaFoldDB" id="A0A9E2KHV8"/>
<dbReference type="PANTHER" id="PTHR30590">
    <property type="entry name" value="INNER MEMBRANE PROTEIN"/>
    <property type="match status" value="1"/>
</dbReference>
<reference evidence="3" key="2">
    <citation type="submission" date="2021-04" db="EMBL/GenBank/DDBJ databases">
        <authorList>
            <person name="Gilroy R."/>
        </authorList>
    </citation>
    <scope>NUCLEOTIDE SEQUENCE</scope>
    <source>
        <strain evidence="3">B3-3758</strain>
    </source>
</reference>
<proteinExistence type="predicted"/>
<feature type="transmembrane region" description="Helical" evidence="1">
    <location>
        <begin position="347"/>
        <end position="369"/>
    </location>
</feature>
<feature type="transmembrane region" description="Helical" evidence="1">
    <location>
        <begin position="140"/>
        <end position="158"/>
    </location>
</feature>
<feature type="domain" description="DUF418" evidence="2">
    <location>
        <begin position="229"/>
        <end position="387"/>
    </location>
</feature>
<name>A0A9E2KHV8_9BACE</name>
<feature type="transmembrane region" description="Helical" evidence="1">
    <location>
        <begin position="92"/>
        <end position="109"/>
    </location>
</feature>
<sequence length="391" mass="44794">MEQLLKRSPRIEVVDALRGFAVMAIILVHNLEHFIFPVYPTDSPGWLNALDQGVFNSIFTLFAGKAYAIFALLFGFTFYIQSNNQKAQGKDFGYRFLWRLVLLAGFATLNAAFFPAGDVLLLFVVVGLVLFLTRNWSDKAIFITAVIFLLQPVEWYHYLANLINPAHQLPDLKVGEMYAEVAEYTKAGDFGAFIWGNVTLGQKASLLWAVNAGRFFQTAGLFLLGFYIGRKQWFIASERHLRLWVKILIASAISFAPLYTLRELVMQNDAIIQQTVGTAFDMWQKLAFTLVLVSSFLLLYQNKRFRTMVNGLRFYGKMSLTNYITQSVIGAMIYFPIGLYLAPYCGYTVSLLIGICTFLLQVWFCKWWLGRHKQGPLEHIWHKWTWIGTDK</sequence>
<dbReference type="Pfam" id="PF04235">
    <property type="entry name" value="DUF418"/>
    <property type="match status" value="1"/>
</dbReference>